<reference evidence="4" key="1">
    <citation type="submission" date="2017-02" db="UniProtKB">
        <authorList>
            <consortium name="WormBaseParasite"/>
        </authorList>
    </citation>
    <scope>IDENTIFICATION</scope>
</reference>
<organism evidence="3 4">
    <name type="scientific">Ascaris lumbricoides</name>
    <name type="common">Giant roundworm</name>
    <dbReference type="NCBI Taxonomy" id="6252"/>
    <lineage>
        <taxon>Eukaryota</taxon>
        <taxon>Metazoa</taxon>
        <taxon>Ecdysozoa</taxon>
        <taxon>Nematoda</taxon>
        <taxon>Chromadorea</taxon>
        <taxon>Rhabditida</taxon>
        <taxon>Spirurina</taxon>
        <taxon>Ascaridomorpha</taxon>
        <taxon>Ascaridoidea</taxon>
        <taxon>Ascarididae</taxon>
        <taxon>Ascaris</taxon>
    </lineage>
</organism>
<dbReference type="PANTHER" id="PTHR31781">
    <property type="entry name" value="UNC80"/>
    <property type="match status" value="1"/>
</dbReference>
<dbReference type="GO" id="GO:0034703">
    <property type="term" value="C:cation channel complex"/>
    <property type="evidence" value="ECO:0007669"/>
    <property type="project" value="TreeGrafter"/>
</dbReference>
<feature type="compositionally biased region" description="Polar residues" evidence="1">
    <location>
        <begin position="19"/>
        <end position="28"/>
    </location>
</feature>
<dbReference type="InterPro" id="IPR045852">
    <property type="entry name" value="UNC80_central"/>
</dbReference>
<feature type="region of interest" description="Disordered" evidence="1">
    <location>
        <begin position="1"/>
        <end position="53"/>
    </location>
</feature>
<feature type="region of interest" description="Disordered" evidence="1">
    <location>
        <begin position="151"/>
        <end position="204"/>
    </location>
</feature>
<dbReference type="GO" id="GO:0005261">
    <property type="term" value="F:monoatomic cation channel activity"/>
    <property type="evidence" value="ECO:0007669"/>
    <property type="project" value="TreeGrafter"/>
</dbReference>
<proteinExistence type="predicted"/>
<dbReference type="GO" id="GO:0030424">
    <property type="term" value="C:axon"/>
    <property type="evidence" value="ECO:0007669"/>
    <property type="project" value="TreeGrafter"/>
</dbReference>
<dbReference type="AlphaFoldDB" id="A0A0M3IMM2"/>
<evidence type="ECO:0000256" key="1">
    <source>
        <dbReference type="SAM" id="MobiDB-lite"/>
    </source>
</evidence>
<dbReference type="WBParaSite" id="ALUE_0002000001-mRNA-1">
    <property type="protein sequence ID" value="ALUE_0002000001-mRNA-1"/>
    <property type="gene ID" value="ALUE_0002000001"/>
</dbReference>
<dbReference type="PANTHER" id="PTHR31781:SF1">
    <property type="entry name" value="PROTEIN UNC-80 HOMOLOG"/>
    <property type="match status" value="1"/>
</dbReference>
<evidence type="ECO:0000313" key="3">
    <source>
        <dbReference type="Proteomes" id="UP000036681"/>
    </source>
</evidence>
<protein>
    <submittedName>
        <fullName evidence="4">UNC80 domain-containing protein</fullName>
    </submittedName>
</protein>
<feature type="compositionally biased region" description="Low complexity" evidence="1">
    <location>
        <begin position="44"/>
        <end position="53"/>
    </location>
</feature>
<evidence type="ECO:0000313" key="4">
    <source>
        <dbReference type="WBParaSite" id="ALUE_0002000001-mRNA-1"/>
    </source>
</evidence>
<feature type="region of interest" description="Disordered" evidence="1">
    <location>
        <begin position="81"/>
        <end position="131"/>
    </location>
</feature>
<dbReference type="Pfam" id="PF19424">
    <property type="entry name" value="UNC80"/>
    <property type="match status" value="1"/>
</dbReference>
<feature type="compositionally biased region" description="Basic residues" evidence="1">
    <location>
        <begin position="101"/>
        <end position="112"/>
    </location>
</feature>
<keyword evidence="3" id="KW-1185">Reference proteome</keyword>
<name>A0A0M3IMM2_ASCLU</name>
<feature type="domain" description="Protein UNC80 central region" evidence="2">
    <location>
        <begin position="198"/>
        <end position="281"/>
    </location>
</feature>
<accession>A0A0M3IMM2</accession>
<dbReference type="Proteomes" id="UP000036681">
    <property type="component" value="Unplaced"/>
</dbReference>
<sequence length="304" mass="33515">MEEVYGGRSPRRIAVRPPSLSQRCFSHQASSATEEASSERGSSRSRGYSGSSYTHTAQAVVNAVANVVVPESARRLAQGRQRLLKRGSPIGQPSATETSSKRRPSFRMRKQSRNQGTSGSHNEIEKEEGTEMVMPGGVSALARDSLKPTLSTSVYSEDGIPQAIPSPDLSHERSGIAASCPPSAVGSTSRSNIPGGPSQLPASSYDDEEELMFKNLPWVKVVIGMVNSFNLKCKHERYCHPWCFERVYRQCYRLTEALRKVYGDDLPSENRLDKKNTIIEKKTSSYVIAVPRDFRAKISGLFVD</sequence>
<evidence type="ECO:0000259" key="2">
    <source>
        <dbReference type="Pfam" id="PF19424"/>
    </source>
</evidence>
<dbReference type="GO" id="GO:0055080">
    <property type="term" value="P:monoatomic cation homeostasis"/>
    <property type="evidence" value="ECO:0007669"/>
    <property type="project" value="TreeGrafter"/>
</dbReference>